<dbReference type="PANTHER" id="PTHR37519:SF1">
    <property type="entry name" value="DIHYDROXYBIPHENYL DIOXYGENASE DOMAIN-CONTAINING PROTEIN"/>
    <property type="match status" value="1"/>
</dbReference>
<reference evidence="2" key="1">
    <citation type="submission" date="2023-07" db="EMBL/GenBank/DDBJ databases">
        <title>Description of three actinobacteria isolated from air of manufacturing shop in a pharmaceutical factory.</title>
        <authorList>
            <person name="Zhang D.-F."/>
        </authorList>
    </citation>
    <scope>NUCLEOTIDE SEQUENCE [LARGE SCALE GENOMIC DNA]</scope>
    <source>
        <strain evidence="2">CCTCC AB 207010</strain>
    </source>
</reference>
<keyword evidence="2" id="KW-1185">Reference proteome</keyword>
<gene>
    <name evidence="1" type="ORF">RH857_02430</name>
</gene>
<evidence type="ECO:0000313" key="1">
    <source>
        <dbReference type="EMBL" id="MDR5710999.1"/>
    </source>
</evidence>
<dbReference type="Pfam" id="PF06185">
    <property type="entry name" value="YecM"/>
    <property type="match status" value="1"/>
</dbReference>
<dbReference type="InterPro" id="IPR010393">
    <property type="entry name" value="DUF991_YecM-like"/>
</dbReference>
<name>A0ABU1FQT0_9MICC</name>
<dbReference type="SUPFAM" id="SSF54593">
    <property type="entry name" value="Glyoxalase/Bleomycin resistance protein/Dihydroxybiphenyl dioxygenase"/>
    <property type="match status" value="1"/>
</dbReference>
<evidence type="ECO:0000313" key="2">
    <source>
        <dbReference type="Proteomes" id="UP001260872"/>
    </source>
</evidence>
<dbReference type="PANTHER" id="PTHR37519">
    <property type="match status" value="1"/>
</dbReference>
<dbReference type="EMBL" id="JAVKGT010000004">
    <property type="protein sequence ID" value="MDR5710999.1"/>
    <property type="molecule type" value="Genomic_DNA"/>
</dbReference>
<sequence>MNIAQLYDTYLPQAEALIDSLGVREELVQNDTLCLQVPSNERYDQVKAELTAVGTLISESEINGRLIAVFELHTPLSGPGWSVSFVELPQPKSGAAKEGVRHLQFVTRTSSDSFRAKFPHLTFDERGNARNRLLEVVRDGVAVRFHDKSMGAVVALEQAE</sequence>
<proteinExistence type="predicted"/>
<protein>
    <submittedName>
        <fullName evidence="1">VOC family protein</fullName>
    </submittedName>
</protein>
<comment type="caution">
    <text evidence="1">The sequence shown here is derived from an EMBL/GenBank/DDBJ whole genome shotgun (WGS) entry which is preliminary data.</text>
</comment>
<dbReference type="Proteomes" id="UP001260872">
    <property type="component" value="Unassembled WGS sequence"/>
</dbReference>
<dbReference type="RefSeq" id="WP_310536387.1">
    <property type="nucleotide sequence ID" value="NZ_BAAAOC010000093.1"/>
</dbReference>
<dbReference type="Gene3D" id="3.10.180.10">
    <property type="entry name" value="2,3-Dihydroxybiphenyl 1,2-Dioxygenase, domain 1"/>
    <property type="match status" value="1"/>
</dbReference>
<dbReference type="InterPro" id="IPR029068">
    <property type="entry name" value="Glyas_Bleomycin-R_OHBP_Dase"/>
</dbReference>
<accession>A0ABU1FQT0</accession>
<organism evidence="1 2">
    <name type="scientific">Nesterenkonia flava</name>
    <dbReference type="NCBI Taxonomy" id="469799"/>
    <lineage>
        <taxon>Bacteria</taxon>
        <taxon>Bacillati</taxon>
        <taxon>Actinomycetota</taxon>
        <taxon>Actinomycetes</taxon>
        <taxon>Micrococcales</taxon>
        <taxon>Micrococcaceae</taxon>
        <taxon>Nesterenkonia</taxon>
    </lineage>
</organism>